<keyword evidence="6" id="KW-0560">Oxidoreductase</keyword>
<evidence type="ECO:0000256" key="1">
    <source>
        <dbReference type="ARBA" id="ARBA00001974"/>
    </source>
</evidence>
<evidence type="ECO:0000256" key="5">
    <source>
        <dbReference type="ARBA" id="ARBA00022946"/>
    </source>
</evidence>
<dbReference type="EC" id="1.1.2.4" evidence="7"/>
<feature type="domain" description="FAD-binding PCMH-type" evidence="8">
    <location>
        <begin position="20"/>
        <end position="221"/>
    </location>
</feature>
<organism evidence="9 10">
    <name type="scientific">Eubacterium maltosivorans</name>
    <dbReference type="NCBI Taxonomy" id="2041044"/>
    <lineage>
        <taxon>Bacteria</taxon>
        <taxon>Bacillati</taxon>
        <taxon>Bacillota</taxon>
        <taxon>Clostridia</taxon>
        <taxon>Eubacteriales</taxon>
        <taxon>Eubacteriaceae</taxon>
        <taxon>Eubacterium</taxon>
    </lineage>
</organism>
<evidence type="ECO:0000313" key="10">
    <source>
        <dbReference type="Proteomes" id="UP000218387"/>
    </source>
</evidence>
<dbReference type="GO" id="GO:0008720">
    <property type="term" value="F:D-lactate dehydrogenase (NAD+) activity"/>
    <property type="evidence" value="ECO:0007669"/>
    <property type="project" value="TreeGrafter"/>
</dbReference>
<dbReference type="SUPFAM" id="SSF56176">
    <property type="entry name" value="FAD-binding/transporter-associated domain-like"/>
    <property type="match status" value="1"/>
</dbReference>
<dbReference type="InterPro" id="IPR016169">
    <property type="entry name" value="FAD-bd_PCMH_sub2"/>
</dbReference>
<dbReference type="Proteomes" id="UP000218387">
    <property type="component" value="Chromosome"/>
</dbReference>
<dbReference type="EMBL" id="CP029487">
    <property type="protein sequence ID" value="QCT73003.1"/>
    <property type="molecule type" value="Genomic_DNA"/>
</dbReference>
<dbReference type="GO" id="GO:0071949">
    <property type="term" value="F:FAD binding"/>
    <property type="evidence" value="ECO:0007669"/>
    <property type="project" value="InterPro"/>
</dbReference>
<dbReference type="InterPro" id="IPR016166">
    <property type="entry name" value="FAD-bd_PCMH"/>
</dbReference>
<protein>
    <recommendedName>
        <fullName evidence="7">D-lactate dehydrogenase (cytochrome)</fullName>
        <ecNumber evidence="7">1.1.2.4</ecNumber>
    </recommendedName>
</protein>
<evidence type="ECO:0000256" key="7">
    <source>
        <dbReference type="ARBA" id="ARBA00038897"/>
    </source>
</evidence>
<dbReference type="KEGG" id="emt:CPZ25_017260"/>
<evidence type="ECO:0000259" key="8">
    <source>
        <dbReference type="PROSITE" id="PS51387"/>
    </source>
</evidence>
<evidence type="ECO:0000313" key="9">
    <source>
        <dbReference type="EMBL" id="QCT73003.1"/>
    </source>
</evidence>
<dbReference type="InterPro" id="IPR036318">
    <property type="entry name" value="FAD-bd_PCMH-like_sf"/>
</dbReference>
<gene>
    <name evidence="9" type="ORF">CPZ25_017260</name>
</gene>
<dbReference type="Gene3D" id="3.30.465.10">
    <property type="match status" value="1"/>
</dbReference>
<dbReference type="Pfam" id="PF02913">
    <property type="entry name" value="FAD-oxidase_C"/>
    <property type="match status" value="1"/>
</dbReference>
<dbReference type="SUPFAM" id="SSF55103">
    <property type="entry name" value="FAD-linked oxidases, C-terminal domain"/>
    <property type="match status" value="1"/>
</dbReference>
<comment type="similarity">
    <text evidence="2">Belongs to the FAD-binding oxidoreductase/transferase type 4 family.</text>
</comment>
<evidence type="ECO:0000256" key="3">
    <source>
        <dbReference type="ARBA" id="ARBA00022630"/>
    </source>
</evidence>
<dbReference type="PANTHER" id="PTHR11748:SF111">
    <property type="entry name" value="D-LACTATE DEHYDROGENASE, MITOCHONDRIAL-RELATED"/>
    <property type="match status" value="1"/>
</dbReference>
<dbReference type="InterPro" id="IPR004113">
    <property type="entry name" value="FAD-bd_oxidored_4_C"/>
</dbReference>
<dbReference type="InterPro" id="IPR016164">
    <property type="entry name" value="FAD-linked_Oxase-like_C"/>
</dbReference>
<evidence type="ECO:0000256" key="6">
    <source>
        <dbReference type="ARBA" id="ARBA00023002"/>
    </source>
</evidence>
<dbReference type="PANTHER" id="PTHR11748">
    <property type="entry name" value="D-LACTATE DEHYDROGENASE"/>
    <property type="match status" value="1"/>
</dbReference>
<keyword evidence="10" id="KW-1185">Reference proteome</keyword>
<sequence>MKIEAMTEKYERWLGDESRIRGRADAVCFPGSFEEACEAVDHARRSGLRVTPQGARTGLTGGAVPEGGLIVDCQGLKGLELREGPALYAEAGVTLEQLHAFLRKEPWVFPPNPTEESAALGGLFGCNAMGIDGQKTAPWVRKLWWLTAAGAVWEISRGSYIFDDSGCALPEGGRLSCETFESSGVLGGLVAVRQMDLIDFLAGSEGQLGMALAFELELAKKPDCAWGVLYFLSTDQAAMALCRAVAQTENSGSVTVMEYYDRAALSLLSAGRQSTAALQELPEFPQGACAAVYIELAGDDPDVLEGALFEQLDIFEGLGGSEEQTWAASERYEIDRLRKLRHVVPELANGKIDSLSQAVPGLTRLSSDLKGPAEKAGEYLEMYRGGIAQRGGHAVIYGTAAQNRFHVNFLPETLEERAECEALMAEWAARAAADSGQIVTENGAGLLKRELALRFVPEAVKRQIKTVKEALDPEGVFK</sequence>
<dbReference type="GO" id="GO:1903457">
    <property type="term" value="P:lactate catabolic process"/>
    <property type="evidence" value="ECO:0007669"/>
    <property type="project" value="TreeGrafter"/>
</dbReference>
<name>A0A4P9CBT9_EUBML</name>
<evidence type="ECO:0000256" key="2">
    <source>
        <dbReference type="ARBA" id="ARBA00008000"/>
    </source>
</evidence>
<dbReference type="Gene3D" id="3.30.43.10">
    <property type="entry name" value="Uridine Diphospho-n-acetylenolpyruvylglucosamine Reductase, domain 2"/>
    <property type="match status" value="1"/>
</dbReference>
<keyword evidence="4" id="KW-0274">FAD</keyword>
<dbReference type="InterPro" id="IPR016167">
    <property type="entry name" value="FAD-bd_PCMH_sub1"/>
</dbReference>
<proteinExistence type="inferred from homology"/>
<dbReference type="AlphaFoldDB" id="A0A4P9CBT9"/>
<evidence type="ECO:0000256" key="4">
    <source>
        <dbReference type="ARBA" id="ARBA00022827"/>
    </source>
</evidence>
<dbReference type="Pfam" id="PF01565">
    <property type="entry name" value="FAD_binding_4"/>
    <property type="match status" value="1"/>
</dbReference>
<keyword evidence="5" id="KW-0809">Transit peptide</keyword>
<dbReference type="RefSeq" id="WP_096920082.1">
    <property type="nucleotide sequence ID" value="NZ_CP029487.1"/>
</dbReference>
<dbReference type="PROSITE" id="PS51387">
    <property type="entry name" value="FAD_PCMH"/>
    <property type="match status" value="1"/>
</dbReference>
<accession>A0A4P9CBT9</accession>
<dbReference type="GO" id="GO:0004458">
    <property type="term" value="F:D-lactate dehydrogenase (cytochrome) activity"/>
    <property type="evidence" value="ECO:0007669"/>
    <property type="project" value="UniProtKB-EC"/>
</dbReference>
<keyword evidence="3" id="KW-0285">Flavoprotein</keyword>
<reference evidence="9 10" key="1">
    <citation type="submission" date="2018-05" db="EMBL/GenBank/DDBJ databases">
        <title>Genome comparison of Eubacterium sp.</title>
        <authorList>
            <person name="Feng Y."/>
            <person name="Sanchez-Andrea I."/>
            <person name="Stams A.J.M."/>
            <person name="De Vos W.M."/>
        </authorList>
    </citation>
    <scope>NUCLEOTIDE SEQUENCE [LARGE SCALE GENOMIC DNA]</scope>
    <source>
        <strain evidence="9 10">YI</strain>
    </source>
</reference>
<dbReference type="InterPro" id="IPR006094">
    <property type="entry name" value="Oxid_FAD_bind_N"/>
</dbReference>
<comment type="cofactor">
    <cofactor evidence="1">
        <name>FAD</name>
        <dbReference type="ChEBI" id="CHEBI:57692"/>
    </cofactor>
</comment>